<name>A0A2S7KNF3_9FLAO</name>
<gene>
    <name evidence="1" type="ORF">BST85_03790</name>
</gene>
<organism evidence="1 2">
    <name type="scientific">Aureitalea marina</name>
    <dbReference type="NCBI Taxonomy" id="930804"/>
    <lineage>
        <taxon>Bacteria</taxon>
        <taxon>Pseudomonadati</taxon>
        <taxon>Bacteroidota</taxon>
        <taxon>Flavobacteriia</taxon>
        <taxon>Flavobacteriales</taxon>
        <taxon>Flavobacteriaceae</taxon>
        <taxon>Aureitalea</taxon>
    </lineage>
</organism>
<protein>
    <submittedName>
        <fullName evidence="1">Uncharacterized protein</fullName>
    </submittedName>
</protein>
<evidence type="ECO:0000313" key="1">
    <source>
        <dbReference type="EMBL" id="PQB04120.1"/>
    </source>
</evidence>
<sequence>MARLMQLYFDPAVDHPIYPYLSIEHLAELINPNLNKDPRSLISLCIIALNAPDSARTLYDLMQNSRVEPNLDGRVLFEKYTSPDERWIISKGQKMSIQDYLIESIDVFEDYLNKSLHNELGLQHINLLLENMRIATREHKNPIIEILYNDTSPLDRIKEMISWFGIPRIRSISGNTNLPLGPDKENPAIEYLELEAQQIVFERLLGISKDGICGMYPICSQTEAMTNELCFESQWERKSPCPFTQISNLWGLPAKIL</sequence>
<dbReference type="RefSeq" id="WP_104812044.1">
    <property type="nucleotide sequence ID" value="NZ_MQUB01000001.1"/>
</dbReference>
<reference evidence="1 2" key="1">
    <citation type="submission" date="2016-11" db="EMBL/GenBank/DDBJ databases">
        <title>Trade-off between light-utilization and light-protection in marine flavobacteria.</title>
        <authorList>
            <person name="Kumagai Y."/>
        </authorList>
    </citation>
    <scope>NUCLEOTIDE SEQUENCE [LARGE SCALE GENOMIC DNA]</scope>
    <source>
        <strain evidence="1 2">NBRC 107741</strain>
    </source>
</reference>
<dbReference type="Proteomes" id="UP000239800">
    <property type="component" value="Unassembled WGS sequence"/>
</dbReference>
<comment type="caution">
    <text evidence="1">The sequence shown here is derived from an EMBL/GenBank/DDBJ whole genome shotgun (WGS) entry which is preliminary data.</text>
</comment>
<evidence type="ECO:0000313" key="2">
    <source>
        <dbReference type="Proteomes" id="UP000239800"/>
    </source>
</evidence>
<dbReference type="EMBL" id="MQUB01000001">
    <property type="protein sequence ID" value="PQB04120.1"/>
    <property type="molecule type" value="Genomic_DNA"/>
</dbReference>
<dbReference type="AlphaFoldDB" id="A0A2S7KNF3"/>
<accession>A0A2S7KNF3</accession>
<keyword evidence="2" id="KW-1185">Reference proteome</keyword>
<proteinExistence type="predicted"/>